<accession>A0A1X9LS14</accession>
<evidence type="ECO:0000259" key="5">
    <source>
        <dbReference type="Pfam" id="PF00535"/>
    </source>
</evidence>
<keyword evidence="8" id="KW-1185">Reference proteome</keyword>
<organism evidence="7 8">
    <name type="scientific">Cnuibacter physcomitrellae</name>
    <dbReference type="NCBI Taxonomy" id="1619308"/>
    <lineage>
        <taxon>Bacteria</taxon>
        <taxon>Bacillati</taxon>
        <taxon>Actinomycetota</taxon>
        <taxon>Actinomycetes</taxon>
        <taxon>Micrococcales</taxon>
        <taxon>Microbacteriaceae</taxon>
        <taxon>Cnuibacter</taxon>
    </lineage>
</organism>
<comment type="pathway">
    <text evidence="1">Cell wall biogenesis; cell wall polysaccharide biosynthesis.</text>
</comment>
<feature type="domain" description="Galactosyltransferase C-terminal" evidence="6">
    <location>
        <begin position="178"/>
        <end position="225"/>
    </location>
</feature>
<dbReference type="InterPro" id="IPR029044">
    <property type="entry name" value="Nucleotide-diphossugar_trans"/>
</dbReference>
<reference evidence="7 8" key="1">
    <citation type="submission" date="2017-04" db="EMBL/GenBank/DDBJ databases">
        <authorList>
            <person name="Afonso C.L."/>
            <person name="Miller P.J."/>
            <person name="Scott M.A."/>
            <person name="Spackman E."/>
            <person name="Goraichik I."/>
            <person name="Dimitrov K.M."/>
            <person name="Suarez D.L."/>
            <person name="Swayne D.E."/>
        </authorList>
    </citation>
    <scope>NUCLEOTIDE SEQUENCE [LARGE SCALE GENOMIC DNA]</scope>
    <source>
        <strain evidence="8">XA(T)</strain>
    </source>
</reference>
<dbReference type="Gene3D" id="3.90.550.10">
    <property type="entry name" value="Spore Coat Polysaccharide Biosynthesis Protein SpsA, Chain A"/>
    <property type="match status" value="1"/>
</dbReference>
<dbReference type="STRING" id="1619308.B5808_00790"/>
<gene>
    <name evidence="7" type="ORF">B5808_00790</name>
</gene>
<evidence type="ECO:0000259" key="6">
    <source>
        <dbReference type="Pfam" id="PF02709"/>
    </source>
</evidence>
<keyword evidence="4" id="KW-0808">Transferase</keyword>
<keyword evidence="3" id="KW-0328">Glycosyltransferase</keyword>
<dbReference type="Proteomes" id="UP000192775">
    <property type="component" value="Chromosome"/>
</dbReference>
<sequence length="435" mass="46644">MAVVGNDWSALEGLVPDPLPLVSVIVAYYDQPAELARTLRALDRQTHPHLEVIVVDDGSPEAPVVPPHVQLLRMPDLGFRAAAARNLGAAHATGDVLCFLDADTTPEPGYVEALTRLPSLTSDAVTVGLRRHADLSGTADDGSPIEELAPRHALADPDWLRDAYASSRDLLDADHGSYRFMISAVLACGRELFAETGGFDERFDRYGGEDWEWAHRAWTRGAVFAHVPTAVAWHDGPDLAGRVDEQELRRRKNHETLALFDLLGVPGSVGRGVRSAAADVVVDLPGTDPAAVLLCADVLLEAAPQARVLVDDSLASLAPGDDRVVARSSPSASSLRERARVRAAVTAPFAVPRASRDEFGRMLAEALEEVGVGDLGTVLLMDPAGDVVVSIEAARARARRERRPDAHTFATVARAAPVHPIRGEVDLEGHLAGWR</sequence>
<dbReference type="PANTHER" id="PTHR43179:SF12">
    <property type="entry name" value="GALACTOFURANOSYLTRANSFERASE GLFT2"/>
    <property type="match status" value="1"/>
</dbReference>
<dbReference type="Pfam" id="PF00535">
    <property type="entry name" value="Glycos_transf_2"/>
    <property type="match status" value="1"/>
</dbReference>
<dbReference type="EMBL" id="CP020715">
    <property type="protein sequence ID" value="ARJ07108.1"/>
    <property type="molecule type" value="Genomic_DNA"/>
</dbReference>
<comment type="similarity">
    <text evidence="2">Belongs to the glycosyltransferase 2 family.</text>
</comment>
<dbReference type="Pfam" id="PF02709">
    <property type="entry name" value="Glyco_transf_7C"/>
    <property type="match status" value="1"/>
</dbReference>
<dbReference type="InterPro" id="IPR027791">
    <property type="entry name" value="Galactosyl_T_C"/>
</dbReference>
<evidence type="ECO:0008006" key="9">
    <source>
        <dbReference type="Google" id="ProtNLM"/>
    </source>
</evidence>
<evidence type="ECO:0000256" key="3">
    <source>
        <dbReference type="ARBA" id="ARBA00022676"/>
    </source>
</evidence>
<dbReference type="SUPFAM" id="SSF53448">
    <property type="entry name" value="Nucleotide-diphospho-sugar transferases"/>
    <property type="match status" value="1"/>
</dbReference>
<dbReference type="AlphaFoldDB" id="A0A1X9LS14"/>
<evidence type="ECO:0000256" key="4">
    <source>
        <dbReference type="ARBA" id="ARBA00022679"/>
    </source>
</evidence>
<dbReference type="InterPro" id="IPR001173">
    <property type="entry name" value="Glyco_trans_2-like"/>
</dbReference>
<evidence type="ECO:0000313" key="8">
    <source>
        <dbReference type="Proteomes" id="UP000192775"/>
    </source>
</evidence>
<evidence type="ECO:0000256" key="2">
    <source>
        <dbReference type="ARBA" id="ARBA00006739"/>
    </source>
</evidence>
<evidence type="ECO:0000313" key="7">
    <source>
        <dbReference type="EMBL" id="ARJ07108.1"/>
    </source>
</evidence>
<proteinExistence type="inferred from homology"/>
<evidence type="ECO:0000256" key="1">
    <source>
        <dbReference type="ARBA" id="ARBA00004776"/>
    </source>
</evidence>
<dbReference type="PANTHER" id="PTHR43179">
    <property type="entry name" value="RHAMNOSYLTRANSFERASE WBBL"/>
    <property type="match status" value="1"/>
</dbReference>
<dbReference type="KEGG" id="cphy:B5808_00790"/>
<name>A0A1X9LS14_9MICO</name>
<feature type="domain" description="Glycosyltransferase 2-like" evidence="5">
    <location>
        <begin position="23"/>
        <end position="132"/>
    </location>
</feature>
<protein>
    <recommendedName>
        <fullName evidence="9">Glycosyltransferase</fullName>
    </recommendedName>
</protein>
<dbReference type="GO" id="GO:0016757">
    <property type="term" value="F:glycosyltransferase activity"/>
    <property type="evidence" value="ECO:0007669"/>
    <property type="project" value="UniProtKB-KW"/>
</dbReference>